<feature type="region of interest" description="Disordered" evidence="1">
    <location>
        <begin position="32"/>
        <end position="53"/>
    </location>
</feature>
<gene>
    <name evidence="2" type="ORF">ACH429_15835</name>
</gene>
<reference evidence="2 3" key="1">
    <citation type="submission" date="2024-10" db="EMBL/GenBank/DDBJ databases">
        <title>The Natural Products Discovery Center: Release of the First 8490 Sequenced Strains for Exploring Actinobacteria Biosynthetic Diversity.</title>
        <authorList>
            <person name="Kalkreuter E."/>
            <person name="Kautsar S.A."/>
            <person name="Yang D."/>
            <person name="Bader C.D."/>
            <person name="Teijaro C.N."/>
            <person name="Fluegel L."/>
            <person name="Davis C.M."/>
            <person name="Simpson J.R."/>
            <person name="Lauterbach L."/>
            <person name="Steele A.D."/>
            <person name="Gui C."/>
            <person name="Meng S."/>
            <person name="Li G."/>
            <person name="Viehrig K."/>
            <person name="Ye F."/>
            <person name="Su P."/>
            <person name="Kiefer A.F."/>
            <person name="Nichols A."/>
            <person name="Cepeda A.J."/>
            <person name="Yan W."/>
            <person name="Fan B."/>
            <person name="Jiang Y."/>
            <person name="Adhikari A."/>
            <person name="Zheng C.-J."/>
            <person name="Schuster L."/>
            <person name="Cowan T.M."/>
            <person name="Smanski M.J."/>
            <person name="Chevrette M.G."/>
            <person name="De Carvalho L.P.S."/>
            <person name="Shen B."/>
        </authorList>
    </citation>
    <scope>NUCLEOTIDE SEQUENCE [LARGE SCALE GENOMIC DNA]</scope>
    <source>
        <strain evidence="2 3">NPDC020327</strain>
    </source>
</reference>
<dbReference type="EMBL" id="JBIRWE010000006">
    <property type="protein sequence ID" value="MFI1965558.1"/>
    <property type="molecule type" value="Genomic_DNA"/>
</dbReference>
<name>A0ABW7USG7_9ACTN</name>
<comment type="caution">
    <text evidence="2">The sequence shown here is derived from an EMBL/GenBank/DDBJ whole genome shotgun (WGS) entry which is preliminary data.</text>
</comment>
<evidence type="ECO:0000256" key="1">
    <source>
        <dbReference type="SAM" id="MobiDB-lite"/>
    </source>
</evidence>
<feature type="compositionally biased region" description="Basic and acidic residues" evidence="1">
    <location>
        <begin position="127"/>
        <end position="149"/>
    </location>
</feature>
<accession>A0ABW7USG7</accession>
<protein>
    <recommendedName>
        <fullName evidence="4">DNA primase</fullName>
    </recommendedName>
</protein>
<proteinExistence type="predicted"/>
<organism evidence="2 3">
    <name type="scientific">Streptomyces pathocidini</name>
    <dbReference type="NCBI Taxonomy" id="1650571"/>
    <lineage>
        <taxon>Bacteria</taxon>
        <taxon>Bacillati</taxon>
        <taxon>Actinomycetota</taxon>
        <taxon>Actinomycetes</taxon>
        <taxon>Kitasatosporales</taxon>
        <taxon>Streptomycetaceae</taxon>
        <taxon>Streptomyces</taxon>
    </lineage>
</organism>
<dbReference type="Proteomes" id="UP001611548">
    <property type="component" value="Unassembled WGS sequence"/>
</dbReference>
<evidence type="ECO:0000313" key="3">
    <source>
        <dbReference type="Proteomes" id="UP001611548"/>
    </source>
</evidence>
<feature type="region of interest" description="Disordered" evidence="1">
    <location>
        <begin position="71"/>
        <end position="157"/>
    </location>
</feature>
<feature type="compositionally biased region" description="Basic and acidic residues" evidence="1">
    <location>
        <begin position="32"/>
        <end position="47"/>
    </location>
</feature>
<evidence type="ECO:0000313" key="2">
    <source>
        <dbReference type="EMBL" id="MFI1965558.1"/>
    </source>
</evidence>
<evidence type="ECO:0008006" key="4">
    <source>
        <dbReference type="Google" id="ProtNLM"/>
    </source>
</evidence>
<keyword evidence="3" id="KW-1185">Reference proteome</keyword>
<feature type="compositionally biased region" description="Acidic residues" evidence="1">
    <location>
        <begin position="86"/>
        <end position="126"/>
    </location>
</feature>
<dbReference type="RefSeq" id="WP_240483421.1">
    <property type="nucleotide sequence ID" value="NZ_JBIRWE010000006.1"/>
</dbReference>
<sequence>MTTAETARFVRLRVELVLEVTDSGELTGAALDHIDADESMPDDERGHAKASVQEDEAEALAYLVDPFDLIGGVPGTELTQASWTSEEIDYDPSSDEWSLDLDDDYDEDDEEEGDGDGAADGEEEEGPEGRDLRDLDGSGFIREDEERPRGKGAAGRP</sequence>